<evidence type="ECO:0000259" key="1">
    <source>
        <dbReference type="Pfam" id="PF08279"/>
    </source>
</evidence>
<name>A0ABT5T4E0_9RHOB</name>
<protein>
    <submittedName>
        <fullName evidence="3">YafY family protein</fullName>
    </submittedName>
</protein>
<dbReference type="InterPro" id="IPR036388">
    <property type="entry name" value="WH-like_DNA-bd_sf"/>
</dbReference>
<dbReference type="RefSeq" id="WP_274350542.1">
    <property type="nucleotide sequence ID" value="NZ_JAQZSM010000002.1"/>
</dbReference>
<dbReference type="PANTHER" id="PTHR34580">
    <property type="match status" value="1"/>
</dbReference>
<keyword evidence="4" id="KW-1185">Reference proteome</keyword>
<comment type="caution">
    <text evidence="3">The sequence shown here is derived from an EMBL/GenBank/DDBJ whole genome shotgun (WGS) entry which is preliminary data.</text>
</comment>
<feature type="domain" description="Helix-turn-helix type 11" evidence="1">
    <location>
        <begin position="5"/>
        <end position="59"/>
    </location>
</feature>
<accession>A0ABT5T4E0</accession>
<reference evidence="3" key="1">
    <citation type="submission" date="2023-02" db="EMBL/GenBank/DDBJ databases">
        <title>Description of Roseinatronobacter alkalisoli sp. nov., an alkaliphilic bacerium isolated from soda soil.</title>
        <authorList>
            <person name="Wei W."/>
        </authorList>
    </citation>
    <scope>NUCLEOTIDE SEQUENCE</scope>
    <source>
        <strain evidence="3">HJB301</strain>
    </source>
</reference>
<sequence length="225" mass="25607">MKTHRLFSLLDHLRSARRPVPAGVLAQRLGVSTRTIYRDVATLQEIGAPIRGEAGIGYQLEQGYFLPPLQFDTEEMEAIMLGMRHLMARRGGGLRDAAERVTGKVAASLGAEVGQKFQNLNLLAVTRHRAADVLAEQWGGMARRAIRARRVLQITYVSLEGRRSERRVQPLGITLFDDVWLLTAWCERADDFRNFRLDRVETMLETEEVFRPASGRQFKDYVLRL</sequence>
<evidence type="ECO:0000313" key="3">
    <source>
        <dbReference type="EMBL" id="MDD7969983.1"/>
    </source>
</evidence>
<feature type="domain" description="WYL" evidence="2">
    <location>
        <begin position="143"/>
        <end position="202"/>
    </location>
</feature>
<dbReference type="Pfam" id="PF13280">
    <property type="entry name" value="WYL"/>
    <property type="match status" value="1"/>
</dbReference>
<dbReference type="SUPFAM" id="SSF46785">
    <property type="entry name" value="Winged helix' DNA-binding domain"/>
    <property type="match status" value="1"/>
</dbReference>
<dbReference type="InterPro" id="IPR026881">
    <property type="entry name" value="WYL_dom"/>
</dbReference>
<dbReference type="PROSITE" id="PS52050">
    <property type="entry name" value="WYL"/>
    <property type="match status" value="1"/>
</dbReference>
<dbReference type="EMBL" id="JAQZSM010000002">
    <property type="protein sequence ID" value="MDD7969983.1"/>
    <property type="molecule type" value="Genomic_DNA"/>
</dbReference>
<dbReference type="PANTHER" id="PTHR34580:SF3">
    <property type="entry name" value="PROTEIN PAFB"/>
    <property type="match status" value="1"/>
</dbReference>
<dbReference type="Gene3D" id="1.10.10.10">
    <property type="entry name" value="Winged helix-like DNA-binding domain superfamily/Winged helix DNA-binding domain"/>
    <property type="match status" value="1"/>
</dbReference>
<dbReference type="Pfam" id="PF08279">
    <property type="entry name" value="HTH_11"/>
    <property type="match status" value="1"/>
</dbReference>
<evidence type="ECO:0000259" key="2">
    <source>
        <dbReference type="Pfam" id="PF13280"/>
    </source>
</evidence>
<gene>
    <name evidence="3" type="ORF">PUT78_02630</name>
</gene>
<proteinExistence type="predicted"/>
<dbReference type="Proteomes" id="UP001431784">
    <property type="component" value="Unassembled WGS sequence"/>
</dbReference>
<dbReference type="InterPro" id="IPR036390">
    <property type="entry name" value="WH_DNA-bd_sf"/>
</dbReference>
<dbReference type="InterPro" id="IPR013196">
    <property type="entry name" value="HTH_11"/>
</dbReference>
<dbReference type="InterPro" id="IPR051534">
    <property type="entry name" value="CBASS_pafABC_assoc_protein"/>
</dbReference>
<evidence type="ECO:0000313" key="4">
    <source>
        <dbReference type="Proteomes" id="UP001431784"/>
    </source>
</evidence>
<organism evidence="3 4">
    <name type="scientific">Roseinatronobacter alkalisoli</name>
    <dbReference type="NCBI Taxonomy" id="3028235"/>
    <lineage>
        <taxon>Bacteria</taxon>
        <taxon>Pseudomonadati</taxon>
        <taxon>Pseudomonadota</taxon>
        <taxon>Alphaproteobacteria</taxon>
        <taxon>Rhodobacterales</taxon>
        <taxon>Paracoccaceae</taxon>
        <taxon>Roseinatronobacter</taxon>
    </lineage>
</organism>